<evidence type="ECO:0000313" key="6">
    <source>
        <dbReference type="Proteomes" id="UP000092950"/>
    </source>
</evidence>
<dbReference type="AlphaFoldDB" id="A0A0J6C3S1"/>
<dbReference type="InterPro" id="IPR036291">
    <property type="entry name" value="NAD(P)-bd_dom_sf"/>
</dbReference>
<dbReference type="EMBL" id="CYTV01000004">
    <property type="protein sequence ID" value="CUI71718.1"/>
    <property type="molecule type" value="Genomic_DNA"/>
</dbReference>
<evidence type="ECO:0000256" key="1">
    <source>
        <dbReference type="ARBA" id="ARBA00006484"/>
    </source>
</evidence>
<comment type="similarity">
    <text evidence="1">Belongs to the short-chain dehydrogenases/reductases (SDR) family.</text>
</comment>
<gene>
    <name evidence="4" type="primary">fabG_8</name>
    <name evidence="3" type="ORF">BBN53_17230</name>
    <name evidence="4" type="ORF">ERS370011_01903</name>
</gene>
<evidence type="ECO:0000313" key="4">
    <source>
        <dbReference type="EMBL" id="CUI71718.1"/>
    </source>
</evidence>
<dbReference type="Proteomes" id="UP000053096">
    <property type="component" value="Unassembled WGS sequence"/>
</dbReference>
<dbReference type="PRINTS" id="PR00081">
    <property type="entry name" value="GDHRDH"/>
</dbReference>
<dbReference type="InterPro" id="IPR002347">
    <property type="entry name" value="SDR_fam"/>
</dbReference>
<dbReference type="FunFam" id="3.40.50.720:FF:000173">
    <property type="entry name" value="3-oxoacyl-[acyl-carrier protein] reductase"/>
    <property type="match status" value="1"/>
</dbReference>
<dbReference type="OrthoDB" id="8665216at2"/>
<dbReference type="Pfam" id="PF13561">
    <property type="entry name" value="adh_short_C2"/>
    <property type="match status" value="1"/>
</dbReference>
<sequence>MTPIAIVTGGSAGIGAEICRDMLAAGYEVISLARRAGTLTHPRLSHVQVDLLDEAATRQAAQEIAARHAVSHVIHNAGVIWPNLLPDVRSEELHGLTQIHLGAALALVQAVLPGMQARRHGRIVLMSSRGALGLPTRTAYSATKAGMIGMARTWALELAPHGITVNVVAPGPIKTDMFHDVIEPGSEREKQIANGIPVKRLGQADDVSRAVMFFCDPANSFITGQTLYVCGGASVSSITI</sequence>
<evidence type="ECO:0000313" key="3">
    <source>
        <dbReference type="EMBL" id="ANY17465.1"/>
    </source>
</evidence>
<accession>A0A0J6C3S1</accession>
<dbReference type="RefSeq" id="WP_043213295.1">
    <property type="nucleotide sequence ID" value="NZ_CAJGUP010000203.1"/>
</dbReference>
<dbReference type="KEGG" id="bpdz:BBN53_17230"/>
<dbReference type="PANTHER" id="PTHR42760">
    <property type="entry name" value="SHORT-CHAIN DEHYDROGENASES/REDUCTASES FAMILY MEMBER"/>
    <property type="match status" value="1"/>
</dbReference>
<name>A0A0J6C3S1_9BORD</name>
<evidence type="ECO:0000256" key="2">
    <source>
        <dbReference type="ARBA" id="ARBA00023002"/>
    </source>
</evidence>
<accession>A0A0M7EVJ4</accession>
<dbReference type="PANTHER" id="PTHR42760:SF129">
    <property type="entry name" value="OXIDOREDUCTASE"/>
    <property type="match status" value="1"/>
</dbReference>
<dbReference type="EC" id="1.1.1.100" evidence="4"/>
<keyword evidence="6" id="KW-1185">Reference proteome</keyword>
<proteinExistence type="inferred from homology"/>
<dbReference type="Gene3D" id="3.40.50.720">
    <property type="entry name" value="NAD(P)-binding Rossmann-like Domain"/>
    <property type="match status" value="1"/>
</dbReference>
<protein>
    <submittedName>
        <fullName evidence="4">3-oxoacyl-[acyl-carrier-protein] reductase FabG</fullName>
        <ecNumber evidence="4">1.1.1.100</ecNumber>
    </submittedName>
    <submittedName>
        <fullName evidence="3">Short-chain dehydrogenase</fullName>
    </submittedName>
</protein>
<dbReference type="CDD" id="cd05233">
    <property type="entry name" value="SDR_c"/>
    <property type="match status" value="1"/>
</dbReference>
<dbReference type="InterPro" id="IPR020904">
    <property type="entry name" value="Sc_DH/Rdtase_CS"/>
</dbReference>
<dbReference type="GO" id="GO:0004316">
    <property type="term" value="F:3-oxoacyl-[acyl-carrier-protein] reductase (NADPH) activity"/>
    <property type="evidence" value="ECO:0007669"/>
    <property type="project" value="UniProtKB-EC"/>
</dbReference>
<keyword evidence="2 4" id="KW-0560">Oxidoreductase</keyword>
<dbReference type="EMBL" id="CP016440">
    <property type="protein sequence ID" value="ANY17465.1"/>
    <property type="molecule type" value="Genomic_DNA"/>
</dbReference>
<dbReference type="PRINTS" id="PR00080">
    <property type="entry name" value="SDRFAMILY"/>
</dbReference>
<evidence type="ECO:0000313" key="5">
    <source>
        <dbReference type="Proteomes" id="UP000053096"/>
    </source>
</evidence>
<dbReference type="PROSITE" id="PS00061">
    <property type="entry name" value="ADH_SHORT"/>
    <property type="match status" value="1"/>
</dbReference>
<dbReference type="SUPFAM" id="SSF51735">
    <property type="entry name" value="NAD(P)-binding Rossmann-fold domains"/>
    <property type="match status" value="1"/>
</dbReference>
<reference evidence="3 6" key="2">
    <citation type="submission" date="2016-07" db="EMBL/GenBank/DDBJ databases">
        <title>Complete genome sequences of Bordetella pseudohinzii.</title>
        <authorList>
            <person name="Spilker T."/>
            <person name="Darrah R."/>
            <person name="LiPuma J.J."/>
        </authorList>
    </citation>
    <scope>NUCLEOTIDE SEQUENCE [LARGE SCALE GENOMIC DNA]</scope>
    <source>
        <strain evidence="3 6">HI4681</strain>
    </source>
</reference>
<organism evidence="4 5">
    <name type="scientific">Bordetella pseudohinzii</name>
    <dbReference type="NCBI Taxonomy" id="1331258"/>
    <lineage>
        <taxon>Bacteria</taxon>
        <taxon>Pseudomonadati</taxon>
        <taxon>Pseudomonadota</taxon>
        <taxon>Betaproteobacteria</taxon>
        <taxon>Burkholderiales</taxon>
        <taxon>Alcaligenaceae</taxon>
        <taxon>Bordetella</taxon>
    </lineage>
</organism>
<dbReference type="GO" id="GO:0030497">
    <property type="term" value="P:fatty acid elongation"/>
    <property type="evidence" value="ECO:0007669"/>
    <property type="project" value="TreeGrafter"/>
</dbReference>
<dbReference type="Proteomes" id="UP000092950">
    <property type="component" value="Chromosome"/>
</dbReference>
<reference evidence="4 5" key="1">
    <citation type="submission" date="2015-09" db="EMBL/GenBank/DDBJ databases">
        <authorList>
            <person name="Jackson K.R."/>
            <person name="Lunt B.L."/>
            <person name="Fisher J.N.B."/>
            <person name="Gardner A.V."/>
            <person name="Bailey M.E."/>
            <person name="Deus L.M."/>
            <person name="Earl A.S."/>
            <person name="Gibby P.D."/>
            <person name="Hartmann K.A."/>
            <person name="Liu J.E."/>
            <person name="Manci A.M."/>
            <person name="Nielsen D.A."/>
            <person name="Solomon M.B."/>
            <person name="Breakwell D.P."/>
            <person name="Burnett S.H."/>
            <person name="Grose J.H."/>
        </authorList>
    </citation>
    <scope>NUCLEOTIDE SEQUENCE [LARGE SCALE GENOMIC DNA]</scope>
    <source>
        <strain evidence="4 5">2789STDY5608636</strain>
    </source>
</reference>